<name>A0A920CB38_9BACL</name>
<protein>
    <submittedName>
        <fullName evidence="1">Uncharacterized protein</fullName>
    </submittedName>
</protein>
<evidence type="ECO:0000313" key="1">
    <source>
        <dbReference type="EMBL" id="GIO32950.1"/>
    </source>
</evidence>
<reference evidence="1" key="1">
    <citation type="submission" date="2021-03" db="EMBL/GenBank/DDBJ databases">
        <title>Antimicrobial resistance genes in bacteria isolated from Japanese honey, and their potential for conferring macrolide and lincosamide resistance in the American foulbrood pathogen Paenibacillus larvae.</title>
        <authorList>
            <person name="Okamoto M."/>
            <person name="Kumagai M."/>
            <person name="Kanamori H."/>
            <person name="Takamatsu D."/>
        </authorList>
    </citation>
    <scope>NUCLEOTIDE SEQUENCE</scope>
    <source>
        <strain evidence="1">J2TS6</strain>
    </source>
</reference>
<dbReference type="RefSeq" id="WP_160042918.1">
    <property type="nucleotide sequence ID" value="NZ_BORQ01000005.1"/>
</dbReference>
<dbReference type="Proteomes" id="UP000679779">
    <property type="component" value="Unassembled WGS sequence"/>
</dbReference>
<proteinExistence type="predicted"/>
<dbReference type="EMBL" id="BORQ01000005">
    <property type="protein sequence ID" value="GIO32950.1"/>
    <property type="molecule type" value="Genomic_DNA"/>
</dbReference>
<comment type="caution">
    <text evidence="1">The sequence shown here is derived from an EMBL/GenBank/DDBJ whole genome shotgun (WGS) entry which is preliminary data.</text>
</comment>
<gene>
    <name evidence="1" type="ORF">J2TS6_40910</name>
</gene>
<keyword evidence="2" id="KW-1185">Reference proteome</keyword>
<organism evidence="1 2">
    <name type="scientific">Paenibacillus albilobatus</name>
    <dbReference type="NCBI Taxonomy" id="2716884"/>
    <lineage>
        <taxon>Bacteria</taxon>
        <taxon>Bacillati</taxon>
        <taxon>Bacillota</taxon>
        <taxon>Bacilli</taxon>
        <taxon>Bacillales</taxon>
        <taxon>Paenibacillaceae</taxon>
        <taxon>Paenibacillus</taxon>
    </lineage>
</organism>
<accession>A0A920CB38</accession>
<dbReference type="AlphaFoldDB" id="A0A920CB38"/>
<sequence>MNQQNEATLSDVITEGINKTLARDLPNAGPNELEQRRKQMNKAELMDAYLQSFDREPTGNVIHGVVQRLFGMDLDHVSLLPEAEHEIQAAGGLQQSGTHPDGSMPAPREIIDIKLATGGKRWSGPEIRRLLNSLFGVNLDAISALDQAKISLFSKGQWVVRKDHDLFVVYTGEGDVDVSVYPTAYFLERTGMDGLPEDLNQALTDLGYRPDGERKSLYYADPGGQPVPDAFKGQTMGAIMAAIRNSYSHL</sequence>
<evidence type="ECO:0000313" key="2">
    <source>
        <dbReference type="Proteomes" id="UP000679779"/>
    </source>
</evidence>